<comment type="caution">
    <text evidence="4">The sequence shown here is derived from an EMBL/GenBank/DDBJ whole genome shotgun (WGS) entry which is preliminary data.</text>
</comment>
<sequence>MTGRGIYIYGFVRAAHRLPADSVGVGAPACVPRILRQGSVAAVVSGAPADLRARRRDLLAHQNLLLGLSDAGPLLPMRFGTVASDEDAVRRELAVREAGLLETLDRLAGMIEANLKAMPSGDGLARLVREDARIRRLRDDARRRPGYEADIRLGEAVARALSQRAAGQARRVLAELTPHAVATCPGADVPGCVMNVSFLVGREGYSSFVSVVNRFADRCGDLVDLRLTGPLPCYSFVAPEAHMARVDG</sequence>
<dbReference type="GO" id="GO:0031411">
    <property type="term" value="C:gas vesicle"/>
    <property type="evidence" value="ECO:0007669"/>
    <property type="project" value="UniProtKB-SubCell"/>
</dbReference>
<dbReference type="PANTHER" id="PTHR36852:SF1">
    <property type="entry name" value="PROTEIN GVPL 2"/>
    <property type="match status" value="1"/>
</dbReference>
<dbReference type="InterPro" id="IPR009430">
    <property type="entry name" value="GvpL/GvpF"/>
</dbReference>
<gene>
    <name evidence="4" type="ORF">GCM10012280_35310</name>
</gene>
<keyword evidence="5" id="KW-1185">Reference proteome</keyword>
<dbReference type="EMBL" id="BMMS01000014">
    <property type="protein sequence ID" value="GGO90240.1"/>
    <property type="molecule type" value="Genomic_DNA"/>
</dbReference>
<accession>A0A917ZQW4</accession>
<comment type="similarity">
    <text evidence="3">Belongs to the gas vesicle GvpF/GvpL family.</text>
</comment>
<evidence type="ECO:0000256" key="1">
    <source>
        <dbReference type="ARBA" id="ARBA00022987"/>
    </source>
</evidence>
<keyword evidence="1" id="KW-0304">Gas vesicle</keyword>
<dbReference type="PANTHER" id="PTHR36852">
    <property type="entry name" value="PROTEIN GVPL 2"/>
    <property type="match status" value="1"/>
</dbReference>
<dbReference type="Pfam" id="PF06386">
    <property type="entry name" value="GvpL_GvpF"/>
    <property type="match status" value="1"/>
</dbReference>
<reference evidence="4" key="2">
    <citation type="submission" date="2020-09" db="EMBL/GenBank/DDBJ databases">
        <authorList>
            <person name="Sun Q."/>
            <person name="Zhou Y."/>
        </authorList>
    </citation>
    <scope>NUCLEOTIDE SEQUENCE</scope>
    <source>
        <strain evidence="4">CGMCC 4.7201</strain>
    </source>
</reference>
<organism evidence="4 5">
    <name type="scientific">Wenjunlia tyrosinilytica</name>
    <dbReference type="NCBI Taxonomy" id="1544741"/>
    <lineage>
        <taxon>Bacteria</taxon>
        <taxon>Bacillati</taxon>
        <taxon>Actinomycetota</taxon>
        <taxon>Actinomycetes</taxon>
        <taxon>Kitasatosporales</taxon>
        <taxon>Streptomycetaceae</taxon>
        <taxon>Wenjunlia</taxon>
    </lineage>
</organism>
<reference evidence="4" key="1">
    <citation type="journal article" date="2014" name="Int. J. Syst. Evol. Microbiol.">
        <title>Complete genome sequence of Corynebacterium casei LMG S-19264T (=DSM 44701T), isolated from a smear-ripened cheese.</title>
        <authorList>
            <consortium name="US DOE Joint Genome Institute (JGI-PGF)"/>
            <person name="Walter F."/>
            <person name="Albersmeier A."/>
            <person name="Kalinowski J."/>
            <person name="Ruckert C."/>
        </authorList>
    </citation>
    <scope>NUCLEOTIDE SEQUENCE</scope>
    <source>
        <strain evidence="4">CGMCC 4.7201</strain>
    </source>
</reference>
<dbReference type="Proteomes" id="UP000641932">
    <property type="component" value="Unassembled WGS sequence"/>
</dbReference>
<comment type="subcellular location">
    <subcellularLocation>
        <location evidence="2">Gas vesicle</location>
    </subcellularLocation>
</comment>
<evidence type="ECO:0000256" key="2">
    <source>
        <dbReference type="ARBA" id="ARBA00035108"/>
    </source>
</evidence>
<dbReference type="GO" id="GO:0031412">
    <property type="term" value="P:gas vesicle organization"/>
    <property type="evidence" value="ECO:0007669"/>
    <property type="project" value="InterPro"/>
</dbReference>
<name>A0A917ZQW4_9ACTN</name>
<dbReference type="RefSeq" id="WP_189132648.1">
    <property type="nucleotide sequence ID" value="NZ_BMMS01000014.1"/>
</dbReference>
<proteinExistence type="inferred from homology"/>
<dbReference type="AlphaFoldDB" id="A0A917ZQW4"/>
<evidence type="ECO:0000313" key="5">
    <source>
        <dbReference type="Proteomes" id="UP000641932"/>
    </source>
</evidence>
<evidence type="ECO:0000256" key="3">
    <source>
        <dbReference type="ARBA" id="ARBA00035643"/>
    </source>
</evidence>
<protein>
    <submittedName>
        <fullName evidence="4">Gas vesicle protein</fullName>
    </submittedName>
</protein>
<evidence type="ECO:0000313" key="4">
    <source>
        <dbReference type="EMBL" id="GGO90240.1"/>
    </source>
</evidence>